<keyword evidence="2" id="KW-1185">Reference proteome</keyword>
<proteinExistence type="predicted"/>
<dbReference type="Proteomes" id="UP000626697">
    <property type="component" value="Unassembled WGS sequence"/>
</dbReference>
<reference evidence="1 2" key="1">
    <citation type="submission" date="2020-08" db="EMBL/GenBank/DDBJ databases">
        <title>Genomic Encyclopedia of Type Strains, Phase IV (KMG-IV): sequencing the most valuable type-strain genomes for metagenomic binning, comparative biology and taxonomic classification.</title>
        <authorList>
            <person name="Goeker M."/>
        </authorList>
    </citation>
    <scope>NUCLEOTIDE SEQUENCE [LARGE SCALE GENOMIC DNA]</scope>
    <source>
        <strain evidence="1 2">DSM 105481</strain>
    </source>
</reference>
<organism evidence="1 2">
    <name type="scientific">Peribacillus huizhouensis</name>
    <dbReference type="NCBI Taxonomy" id="1501239"/>
    <lineage>
        <taxon>Bacteria</taxon>
        <taxon>Bacillati</taxon>
        <taxon>Bacillota</taxon>
        <taxon>Bacilli</taxon>
        <taxon>Bacillales</taxon>
        <taxon>Bacillaceae</taxon>
        <taxon>Peribacillus</taxon>
    </lineage>
</organism>
<evidence type="ECO:0000313" key="2">
    <source>
        <dbReference type="Proteomes" id="UP000626697"/>
    </source>
</evidence>
<dbReference type="RefSeq" id="WP_182502831.1">
    <property type="nucleotide sequence ID" value="NZ_JACJHX010000007.1"/>
</dbReference>
<accession>A0ABR6CQV7</accession>
<name>A0ABR6CQV7_9BACI</name>
<comment type="caution">
    <text evidence="1">The sequence shown here is derived from an EMBL/GenBank/DDBJ whole genome shotgun (WGS) entry which is preliminary data.</text>
</comment>
<sequence length="76" mass="9168">MSEYQQFLQERDRIDFLLQNEYKIKKITENLSGAFVEFEKKKHHKDESEYATIHITTPEARKYFSVILIKQQTEDA</sequence>
<dbReference type="EMBL" id="JACJHX010000007">
    <property type="protein sequence ID" value="MBA9027296.1"/>
    <property type="molecule type" value="Genomic_DNA"/>
</dbReference>
<evidence type="ECO:0000313" key="1">
    <source>
        <dbReference type="EMBL" id="MBA9027296.1"/>
    </source>
</evidence>
<gene>
    <name evidence="1" type="ORF">HNP81_002586</name>
</gene>
<protein>
    <submittedName>
        <fullName evidence="1">Uncharacterized protein</fullName>
    </submittedName>
</protein>